<feature type="compositionally biased region" description="Basic residues" evidence="1">
    <location>
        <begin position="199"/>
        <end position="210"/>
    </location>
</feature>
<feature type="compositionally biased region" description="Basic and acidic residues" evidence="1">
    <location>
        <begin position="71"/>
        <end position="88"/>
    </location>
</feature>
<feature type="compositionally biased region" description="Basic residues" evidence="1">
    <location>
        <begin position="152"/>
        <end position="161"/>
    </location>
</feature>
<evidence type="ECO:0000256" key="1">
    <source>
        <dbReference type="SAM" id="MobiDB-lite"/>
    </source>
</evidence>
<gene>
    <name evidence="2" type="ORF">TCEB3V08_LOCUS2335</name>
</gene>
<accession>A0A7R9CER3</accession>
<name>A0A7R9CER3_TIMCR</name>
<sequence length="408" mass="47073">MKKHSKSIEDEIPLTHTSPIIQETRAKFDSLLRAALKETKEKKKKRKKLSINIAEHGDHRKQSPHKLSSIKHKDTSSGDERYKKHESTTELLTSGIGFLSSSEDEAFTKNLGFTEDDSDSTSRKDLVVHALVSATDSIPVQQNFEVGQSDKQRKKHIHRPKSQTVTTGNAEEIEMDDFKHSQKENFQEKESSSTAKINNGKKKIKRKKGKTNSNFEDQIENELEMRELNSSLTKIQPSQETLHELKPPKGKHERSKIETEMSTASVTSKDLSKYSYEKIIGITVHRSDCLQPDVLVRHPLVKVHLIDVSTGEYLKKSDKNRPVSFFYENKVEHILPLMTEIFDFRERRCLIPFWEELLVFNEDIEYLYKTDPPVVILFEILDFVNFSVASSQYKEARWCSIHKDKSNS</sequence>
<dbReference type="GO" id="GO:0044458">
    <property type="term" value="P:motile cilium assembly"/>
    <property type="evidence" value="ECO:0007669"/>
    <property type="project" value="TreeGrafter"/>
</dbReference>
<dbReference type="PANTHER" id="PTHR44499:SF1">
    <property type="entry name" value="JOUBERIN"/>
    <property type="match status" value="1"/>
</dbReference>
<feature type="region of interest" description="Disordered" evidence="1">
    <location>
        <begin position="146"/>
        <end position="216"/>
    </location>
</feature>
<protein>
    <submittedName>
        <fullName evidence="2">Uncharacterized protein</fullName>
    </submittedName>
</protein>
<feature type="region of interest" description="Disordered" evidence="1">
    <location>
        <begin position="39"/>
        <end position="88"/>
    </location>
</feature>
<reference evidence="2" key="1">
    <citation type="submission" date="2020-11" db="EMBL/GenBank/DDBJ databases">
        <authorList>
            <person name="Tran Van P."/>
        </authorList>
    </citation>
    <scope>NUCLEOTIDE SEQUENCE</scope>
</reference>
<evidence type="ECO:0000313" key="2">
    <source>
        <dbReference type="EMBL" id="CAD7394410.1"/>
    </source>
</evidence>
<feature type="region of interest" description="Disordered" evidence="1">
    <location>
        <begin position="241"/>
        <end position="263"/>
    </location>
</feature>
<organism evidence="2">
    <name type="scientific">Timema cristinae</name>
    <name type="common">Walking stick</name>
    <dbReference type="NCBI Taxonomy" id="61476"/>
    <lineage>
        <taxon>Eukaryota</taxon>
        <taxon>Metazoa</taxon>
        <taxon>Ecdysozoa</taxon>
        <taxon>Arthropoda</taxon>
        <taxon>Hexapoda</taxon>
        <taxon>Insecta</taxon>
        <taxon>Pterygota</taxon>
        <taxon>Neoptera</taxon>
        <taxon>Polyneoptera</taxon>
        <taxon>Phasmatodea</taxon>
        <taxon>Timematodea</taxon>
        <taxon>Timematoidea</taxon>
        <taxon>Timematidae</taxon>
        <taxon>Timema</taxon>
    </lineage>
</organism>
<proteinExistence type="predicted"/>
<dbReference type="EMBL" id="OC316951">
    <property type="protein sequence ID" value="CAD7394410.1"/>
    <property type="molecule type" value="Genomic_DNA"/>
</dbReference>
<dbReference type="GO" id="GO:0036064">
    <property type="term" value="C:ciliary basal body"/>
    <property type="evidence" value="ECO:0007669"/>
    <property type="project" value="TreeGrafter"/>
</dbReference>
<dbReference type="PANTHER" id="PTHR44499">
    <property type="entry name" value="JOUBERIN"/>
    <property type="match status" value="1"/>
</dbReference>
<feature type="compositionally biased region" description="Basic and acidic residues" evidence="1">
    <location>
        <begin position="176"/>
        <end position="191"/>
    </location>
</feature>
<feature type="region of interest" description="Disordered" evidence="1">
    <location>
        <begin position="1"/>
        <end position="20"/>
    </location>
</feature>
<dbReference type="InterPro" id="IPR052803">
    <property type="entry name" value="Cilium-Associated_Jouberin"/>
</dbReference>
<dbReference type="AlphaFoldDB" id="A0A7R9CER3"/>